<protein>
    <recommendedName>
        <fullName evidence="3">Universal stress protein family protein</fullName>
    </recommendedName>
</protein>
<gene>
    <name evidence="1" type="ORF">NBC122_01412</name>
</gene>
<dbReference type="SUPFAM" id="SSF52402">
    <property type="entry name" value="Adenine nucleotide alpha hydrolases-like"/>
    <property type="match status" value="2"/>
</dbReference>
<dbReference type="RefSeq" id="WP_133439689.1">
    <property type="nucleotide sequence ID" value="NZ_CP037954.1"/>
</dbReference>
<reference evidence="1 2" key="1">
    <citation type="submission" date="2019-03" db="EMBL/GenBank/DDBJ databases">
        <authorList>
            <person name="Kim H."/>
            <person name="Yu S.-M."/>
        </authorList>
    </citation>
    <scope>NUCLEOTIDE SEQUENCE [LARGE SCALE GENOMIC DNA]</scope>
    <source>
        <strain evidence="1 2">NBC122</strain>
    </source>
</reference>
<organism evidence="1 2">
    <name type="scientific">Chryseobacterium salivictor</name>
    <dbReference type="NCBI Taxonomy" id="2547600"/>
    <lineage>
        <taxon>Bacteria</taxon>
        <taxon>Pseudomonadati</taxon>
        <taxon>Bacteroidota</taxon>
        <taxon>Flavobacteriia</taxon>
        <taxon>Flavobacteriales</taxon>
        <taxon>Weeksellaceae</taxon>
        <taxon>Chryseobacterium group</taxon>
        <taxon>Chryseobacterium</taxon>
    </lineage>
</organism>
<evidence type="ECO:0000313" key="1">
    <source>
        <dbReference type="EMBL" id="QBO58238.1"/>
    </source>
</evidence>
<evidence type="ECO:0008006" key="3">
    <source>
        <dbReference type="Google" id="ProtNLM"/>
    </source>
</evidence>
<dbReference type="Proteomes" id="UP000294419">
    <property type="component" value="Chromosome"/>
</dbReference>
<dbReference type="AlphaFoldDB" id="A0A4P6ZF60"/>
<keyword evidence="2" id="KW-1185">Reference proteome</keyword>
<name>A0A4P6ZF60_9FLAO</name>
<evidence type="ECO:0000313" key="2">
    <source>
        <dbReference type="Proteomes" id="UP000294419"/>
    </source>
</evidence>
<sequence>MKKFLAVFDGFNMSKSTLDYAVQLTKVADAHLVGVFLDEFIYRSYNLVKVIKTYENYGEKMKELDAKDQKKRDAAAQKFQKACNKAGIHFSIHRDKGFAINDLKQESMFADLVVINEFEAFTRNKQESPTWFIKDLLRDVQCPVLVVPNNFKKVDKIVLLYDGGASSLYAVKMFSYLFDSFMEVPVEVVTVKEDAMATSRLPDNKLMREFIKRHFPKASFTVIKGTVKNQITGHLRHHKENELVVLGAYRRSEFSRWLKTSLADILMTELDTPLFIAHL</sequence>
<dbReference type="EMBL" id="CP037954">
    <property type="protein sequence ID" value="QBO58238.1"/>
    <property type="molecule type" value="Genomic_DNA"/>
</dbReference>
<dbReference type="KEGG" id="csal:NBC122_01412"/>
<accession>A0A4P6ZF60</accession>
<dbReference type="OrthoDB" id="9788959at2"/>
<proteinExistence type="predicted"/>
<dbReference type="Gene3D" id="3.40.50.12370">
    <property type="match status" value="1"/>
</dbReference>